<dbReference type="Proteomes" id="UP000185557">
    <property type="component" value="Unassembled WGS sequence"/>
</dbReference>
<keyword evidence="4" id="KW-0346">Stress response</keyword>
<accession>A0A1U7IY45</accession>
<dbReference type="AlphaFoldDB" id="A0A1U7IY45"/>
<gene>
    <name evidence="7" type="ORF">NIES30_24705</name>
</gene>
<dbReference type="Gene3D" id="3.90.640.10">
    <property type="entry name" value="Actin, Chain A, domain 4"/>
    <property type="match status" value="1"/>
</dbReference>
<dbReference type="PROSITE" id="PS00329">
    <property type="entry name" value="HSP70_2"/>
    <property type="match status" value="1"/>
</dbReference>
<organism evidence="7 8">
    <name type="scientific">Phormidium tenue NIES-30</name>
    <dbReference type="NCBI Taxonomy" id="549789"/>
    <lineage>
        <taxon>Bacteria</taxon>
        <taxon>Bacillati</taxon>
        <taxon>Cyanobacteriota</taxon>
        <taxon>Cyanophyceae</taxon>
        <taxon>Oscillatoriophycideae</taxon>
        <taxon>Oscillatoriales</taxon>
        <taxon>Oscillatoriaceae</taxon>
        <taxon>Phormidium</taxon>
    </lineage>
</organism>
<name>A0A1U7IY45_9CYAN</name>
<comment type="caution">
    <text evidence="7">The sequence shown here is derived from an EMBL/GenBank/DDBJ whole genome shotgun (WGS) entry which is preliminary data.</text>
</comment>
<dbReference type="GO" id="GO:0005524">
    <property type="term" value="F:ATP binding"/>
    <property type="evidence" value="ECO:0007669"/>
    <property type="project" value="UniProtKB-KW"/>
</dbReference>
<evidence type="ECO:0000256" key="6">
    <source>
        <dbReference type="RuleBase" id="RU003322"/>
    </source>
</evidence>
<dbReference type="PANTHER" id="PTHR19375">
    <property type="entry name" value="HEAT SHOCK PROTEIN 70KDA"/>
    <property type="match status" value="1"/>
</dbReference>
<dbReference type="SUPFAM" id="SSF53067">
    <property type="entry name" value="Actin-like ATPase domain"/>
    <property type="match status" value="2"/>
</dbReference>
<keyword evidence="5" id="KW-0143">Chaperone</keyword>
<evidence type="ECO:0000313" key="7">
    <source>
        <dbReference type="EMBL" id="OKH43526.1"/>
    </source>
</evidence>
<protein>
    <submittedName>
        <fullName evidence="7">Molecular chaperone DnaK</fullName>
    </submittedName>
</protein>
<sequence length="529" mass="57999">MAIAVDFGTSNTVIARWNPVSESPETLALPGLSLSLATVPPLVPSLVYVEKPRADGVVVGQAVRDRGLDIPTDPRFFANVKRGIGTPLQGFLPDIDGETLSFEQLGEWFLRSLLTQVRTVAGEDDSLVLTVPVDSFEAYRLWLGDVATALDFKEVRLIDEPTAAALGYGLTGEQTLLVLDFGGGTLDWSLVRLVAPAQKQPVGFLLKWRGQGAEQTSAQKPEVARVLAKAGENLGGADIDHWLVEHFASQGISGGAVVQRLAERLKIALSEQTEAAEAYFDDETFDTYDLALTRDQFEEILTQNQFFERLEKGLTQVLQQGQRQGIDADAIDAVLLVGGTAQIPAVQRWVTERFGTERVRCDRPFEAVAQGALQIAQGLAVEDFLYHSYGIRYWDRRNNCHSWHPILNQGQPYPMAAPVEITLGASVEKQPSIELIVGELGAASTQTEVYFENGRLVTRQLSGDTPAVQPLNDREGARTIAQLNPLGFPGSDRVRVLFQVDRDRLLRITVEDILTGNTLLDNEAVVRLS</sequence>
<dbReference type="Gene3D" id="3.30.420.40">
    <property type="match status" value="2"/>
</dbReference>
<dbReference type="InterPro" id="IPR043129">
    <property type="entry name" value="ATPase_NBD"/>
</dbReference>
<reference evidence="7 8" key="1">
    <citation type="submission" date="2016-11" db="EMBL/GenBank/DDBJ databases">
        <title>Draft Genome Sequences of Nine Cyanobacterial Strains from Diverse Habitats.</title>
        <authorList>
            <person name="Zhu T."/>
            <person name="Hou S."/>
            <person name="Lu X."/>
            <person name="Hess W.R."/>
        </authorList>
    </citation>
    <scope>NUCLEOTIDE SEQUENCE [LARGE SCALE GENOMIC DNA]</scope>
    <source>
        <strain evidence="7 8">NIES-30</strain>
    </source>
</reference>
<keyword evidence="2 6" id="KW-0547">Nucleotide-binding</keyword>
<dbReference type="PRINTS" id="PR00301">
    <property type="entry name" value="HEATSHOCK70"/>
</dbReference>
<dbReference type="OrthoDB" id="416657at2"/>
<evidence type="ECO:0000256" key="4">
    <source>
        <dbReference type="ARBA" id="ARBA00023016"/>
    </source>
</evidence>
<evidence type="ECO:0000313" key="8">
    <source>
        <dbReference type="Proteomes" id="UP000185557"/>
    </source>
</evidence>
<dbReference type="GO" id="GO:0140662">
    <property type="term" value="F:ATP-dependent protein folding chaperone"/>
    <property type="evidence" value="ECO:0007669"/>
    <property type="project" value="InterPro"/>
</dbReference>
<proteinExistence type="inferred from homology"/>
<evidence type="ECO:0000256" key="5">
    <source>
        <dbReference type="ARBA" id="ARBA00023186"/>
    </source>
</evidence>
<evidence type="ECO:0000256" key="2">
    <source>
        <dbReference type="ARBA" id="ARBA00022741"/>
    </source>
</evidence>
<dbReference type="STRING" id="549789.NIES30_24705"/>
<comment type="similarity">
    <text evidence="1 6">Belongs to the heat shock protein 70 family.</text>
</comment>
<dbReference type="InterPro" id="IPR018181">
    <property type="entry name" value="Heat_shock_70_CS"/>
</dbReference>
<evidence type="ECO:0000256" key="3">
    <source>
        <dbReference type="ARBA" id="ARBA00022840"/>
    </source>
</evidence>
<evidence type="ECO:0000256" key="1">
    <source>
        <dbReference type="ARBA" id="ARBA00007381"/>
    </source>
</evidence>
<dbReference type="RefSeq" id="WP_073611120.1">
    <property type="nucleotide sequence ID" value="NZ_MRCG01000032.1"/>
</dbReference>
<dbReference type="InterPro" id="IPR013126">
    <property type="entry name" value="Hsp_70_fam"/>
</dbReference>
<dbReference type="Pfam" id="PF00012">
    <property type="entry name" value="HSP70"/>
    <property type="match status" value="2"/>
</dbReference>
<keyword evidence="8" id="KW-1185">Reference proteome</keyword>
<dbReference type="EMBL" id="MRCG01000032">
    <property type="protein sequence ID" value="OKH43526.1"/>
    <property type="molecule type" value="Genomic_DNA"/>
</dbReference>
<keyword evidence="3 6" id="KW-0067">ATP-binding</keyword>